<evidence type="ECO:0000313" key="1">
    <source>
        <dbReference type="EMBL" id="SFF29375.1"/>
    </source>
</evidence>
<keyword evidence="2" id="KW-1185">Reference proteome</keyword>
<name>A0A1I2HGI6_9BACT</name>
<organism evidence="1 2">
    <name type="scientific">Nannocystis exedens</name>
    <dbReference type="NCBI Taxonomy" id="54"/>
    <lineage>
        <taxon>Bacteria</taxon>
        <taxon>Pseudomonadati</taxon>
        <taxon>Myxococcota</taxon>
        <taxon>Polyangia</taxon>
        <taxon>Nannocystales</taxon>
        <taxon>Nannocystaceae</taxon>
        <taxon>Nannocystis</taxon>
    </lineage>
</organism>
<reference evidence="2" key="1">
    <citation type="submission" date="2016-10" db="EMBL/GenBank/DDBJ databases">
        <authorList>
            <person name="Varghese N."/>
            <person name="Submissions S."/>
        </authorList>
    </citation>
    <scope>NUCLEOTIDE SEQUENCE [LARGE SCALE GENOMIC DNA]</scope>
    <source>
        <strain evidence="2">ATCC 25963</strain>
    </source>
</reference>
<gene>
    <name evidence="1" type="ORF">SAMN02745121_07978</name>
</gene>
<dbReference type="STRING" id="54.SAMN02745121_07978"/>
<dbReference type="EMBL" id="FOMX01000043">
    <property type="protein sequence ID" value="SFF29375.1"/>
    <property type="molecule type" value="Genomic_DNA"/>
</dbReference>
<dbReference type="AlphaFoldDB" id="A0A1I2HGI6"/>
<proteinExistence type="predicted"/>
<sequence>MARPRLPEARIVDTRQVLILLSPKGDEPPINGFAGTVVTDPAAGVPDLAGKAVYLCGDVAKAAALDLSAASRVLVIREGSYGDAAGDLAPWPVVGSGRVPLDVHGLGVYYRCFFDPEIDYVERIRGEHTFQSLTESTKPGTAHRTGIYLTPVRKQRDGLHFRLLRCSTNLSGPTDNFRSTDRHIVDALNQEAALVFSGAAPLNHVLA</sequence>
<evidence type="ECO:0000313" key="2">
    <source>
        <dbReference type="Proteomes" id="UP000199400"/>
    </source>
</evidence>
<protein>
    <submittedName>
        <fullName evidence="1">Uncharacterized protein</fullName>
    </submittedName>
</protein>
<accession>A0A1I2HGI6</accession>
<dbReference type="Proteomes" id="UP000199400">
    <property type="component" value="Unassembled WGS sequence"/>
</dbReference>
<dbReference type="RefSeq" id="WP_170135317.1">
    <property type="nucleotide sequence ID" value="NZ_FOMX01000043.1"/>
</dbReference>